<dbReference type="EMBL" id="QMWP01000021">
    <property type="protein sequence ID" value="RLG70936.1"/>
    <property type="molecule type" value="Genomic_DNA"/>
</dbReference>
<accession>A0A497JHT6</accession>
<evidence type="ECO:0000259" key="5">
    <source>
        <dbReference type="Pfam" id="PF17802"/>
    </source>
</evidence>
<organism evidence="6 7">
    <name type="scientific">Candidatus Iainarchaeum sp</name>
    <dbReference type="NCBI Taxonomy" id="3101447"/>
    <lineage>
        <taxon>Archaea</taxon>
        <taxon>Candidatus Iainarchaeota</taxon>
        <taxon>Candidatus Iainarchaeia</taxon>
        <taxon>Candidatus Iainarchaeales</taxon>
        <taxon>Candidatus Iainarchaeaceae</taxon>
        <taxon>Candidatus Iainarchaeum</taxon>
    </lineage>
</organism>
<dbReference type="InterPro" id="IPR013783">
    <property type="entry name" value="Ig-like_fold"/>
</dbReference>
<evidence type="ECO:0000313" key="6">
    <source>
        <dbReference type="EMBL" id="RLG70936.1"/>
    </source>
</evidence>
<comment type="similarity">
    <text evidence="1">Belongs to the serine-aspartate repeat-containing protein (SDr) family.</text>
</comment>
<name>A0A497JHT6_9ARCH</name>
<feature type="domain" description="SpaA-like prealbumin fold" evidence="5">
    <location>
        <begin position="417"/>
        <end position="478"/>
    </location>
</feature>
<evidence type="ECO:0000256" key="3">
    <source>
        <dbReference type="ARBA" id="ARBA00022729"/>
    </source>
</evidence>
<keyword evidence="4" id="KW-0472">Membrane</keyword>
<keyword evidence="3" id="KW-0732">Signal</keyword>
<keyword evidence="4" id="KW-0812">Transmembrane</keyword>
<dbReference type="SUPFAM" id="SSF49464">
    <property type="entry name" value="Carboxypeptidase regulatory domain-like"/>
    <property type="match status" value="1"/>
</dbReference>
<feature type="non-terminal residue" evidence="6">
    <location>
        <position position="641"/>
    </location>
</feature>
<dbReference type="PANTHER" id="PTHR36108">
    <property type="entry name" value="COLOSSIN-B-RELATED"/>
    <property type="match status" value="1"/>
</dbReference>
<dbReference type="InterPro" id="IPR008969">
    <property type="entry name" value="CarboxyPept-like_regulatory"/>
</dbReference>
<protein>
    <recommendedName>
        <fullName evidence="5">SpaA-like prealbumin fold domain-containing protein</fullName>
    </recommendedName>
</protein>
<evidence type="ECO:0000313" key="7">
    <source>
        <dbReference type="Proteomes" id="UP000278031"/>
    </source>
</evidence>
<evidence type="ECO:0000256" key="4">
    <source>
        <dbReference type="SAM" id="Phobius"/>
    </source>
</evidence>
<dbReference type="PANTHER" id="PTHR36108:SF13">
    <property type="entry name" value="COLOSSIN-B-RELATED"/>
    <property type="match status" value="1"/>
</dbReference>
<evidence type="ECO:0000256" key="2">
    <source>
        <dbReference type="ARBA" id="ARBA00022525"/>
    </source>
</evidence>
<keyword evidence="2" id="KW-0964">Secreted</keyword>
<sequence length="641" mass="71884">MGIKEIYYALEDKWYEIIEKLHLEGIVDKIDRVVPSFALFCIIAALLILGSVYFVFVGKGVGVEAKKGVEVKIRLLDQDGNPVENAKIFVKVGKKYKSLTTNAKGIALLYVEPNTKIHIRASKKGFKEKTKSLTVGKEGTEVKLVMEVKLVKKKKLILLFSKDGSLLQGKEVTISFSCSNPAAKAPESITTTEGYARVEEPINCGKLIAKVVADNFNTAESIELKEKKTKVVLEEKRAEPGIVSVYIYAENQPLNDVLVQLFSEDGVLYKQETTQFGKVEISVTPGRYFIVATDTTARYNAKKSDVFEVKAGMTTRLNIELEKEPVVKLKVHVKDKEDGKAIENALVMLIQEGSLVASSYTNADGNVTFSLAVLGDFVLRAVHDEYLYEEKEINLQKGSYEETMQLEKLTPENSGRVVVKVVDEDDMPVEDAKVVIYDANTDWIYPMKEPMYSDANGEVHFKGIKEGKYYFVAFKAHAKGESEVKRIKLREINKVEIKLTIGSAKIEINVRDEENKAINGAEIRILSEKGKELGKITTDEYGKAEFETKADKRIYLEISKEGFSKYTTVLYDLYPNTISNIDAMLSREILGKIKVEYLGLYEGVYGSKVEKVEAGNTYFARFRVYVPKGVKAEKIGFYARA</sequence>
<evidence type="ECO:0000256" key="1">
    <source>
        <dbReference type="ARBA" id="ARBA00007257"/>
    </source>
</evidence>
<dbReference type="Proteomes" id="UP000278031">
    <property type="component" value="Unassembled WGS sequence"/>
</dbReference>
<feature type="transmembrane region" description="Helical" evidence="4">
    <location>
        <begin position="37"/>
        <end position="57"/>
    </location>
</feature>
<keyword evidence="4" id="KW-1133">Transmembrane helix</keyword>
<comment type="caution">
    <text evidence="6">The sequence shown here is derived from an EMBL/GenBank/DDBJ whole genome shotgun (WGS) entry which is preliminary data.</text>
</comment>
<dbReference type="InterPro" id="IPR041033">
    <property type="entry name" value="SpaA_PFL_dom_1"/>
</dbReference>
<dbReference type="SUPFAM" id="SSF49478">
    <property type="entry name" value="Cna protein B-type domain"/>
    <property type="match status" value="2"/>
</dbReference>
<gene>
    <name evidence="6" type="ORF">DRO04_00870</name>
</gene>
<dbReference type="Gene3D" id="2.60.40.1120">
    <property type="entry name" value="Carboxypeptidase-like, regulatory domain"/>
    <property type="match status" value="2"/>
</dbReference>
<dbReference type="AlphaFoldDB" id="A0A497JHT6"/>
<proteinExistence type="inferred from homology"/>
<dbReference type="Gene3D" id="2.60.40.10">
    <property type="entry name" value="Immunoglobulins"/>
    <property type="match status" value="1"/>
</dbReference>
<reference evidence="6 7" key="1">
    <citation type="submission" date="2018-06" db="EMBL/GenBank/DDBJ databases">
        <title>Extensive metabolic versatility and redundancy in microbially diverse, dynamic hydrothermal sediments.</title>
        <authorList>
            <person name="Dombrowski N."/>
            <person name="Teske A."/>
            <person name="Baker B.J."/>
        </authorList>
    </citation>
    <scope>NUCLEOTIDE SEQUENCE [LARGE SCALE GENOMIC DNA]</scope>
    <source>
        <strain evidence="6">B51_G17</strain>
    </source>
</reference>
<dbReference type="Pfam" id="PF17802">
    <property type="entry name" value="SpaA"/>
    <property type="match status" value="1"/>
</dbReference>